<feature type="non-terminal residue" evidence="1">
    <location>
        <position position="1"/>
    </location>
</feature>
<dbReference type="Proteomes" id="UP000308886">
    <property type="component" value="Unassembled WGS sequence"/>
</dbReference>
<evidence type="ECO:0000313" key="1">
    <source>
        <dbReference type="EMBL" id="TGX79442.1"/>
    </source>
</evidence>
<dbReference type="EMBL" id="SRZC01000046">
    <property type="protein sequence ID" value="TGX79442.1"/>
    <property type="molecule type" value="Genomic_DNA"/>
</dbReference>
<accession>A0AC61QLE8</accession>
<gene>
    <name evidence="1" type="ORF">E5358_14895</name>
</gene>
<proteinExistence type="predicted"/>
<protein>
    <submittedName>
        <fullName evidence="1">RHS repeat-associated core domain-containing protein</fullName>
    </submittedName>
</protein>
<evidence type="ECO:0000313" key="2">
    <source>
        <dbReference type="Proteomes" id="UP000308886"/>
    </source>
</evidence>
<keyword evidence="2" id="KW-1185">Reference proteome</keyword>
<sequence length="325" mass="37666">YLGDLIFENGKLDKILFSGGYVSCNDNNSNKFTFHYYVKDHLGNNRAVVSENGTIEQTTSYYPFGNSFADASANPSLQPYKYNGKELDRMHRLDWYDYGARNYDPVILQWNGVDQLCEKYYHVSPYLYCLNNPMNAIDLDGKDVLIWYKDNQGNDCSFRFTGFHGKNAIAVPRNQFVKDFITAYMYNIKNGGGDNLRKAVTNPKYEIDVMDATLYDKPTYFDSDNHDPKVLWESRRGLQTTNGGKQSAATRLEHEFDHSVHWVDNKYEHVRYRKIKDSEYENKEEKRVIIGSETKTAKANRESTRTDHEGDVYDTIDPISVIPLF</sequence>
<comment type="caution">
    <text evidence="1">The sequence shown here is derived from an EMBL/GenBank/DDBJ whole genome shotgun (WGS) entry which is preliminary data.</text>
</comment>
<reference evidence="1" key="1">
    <citation type="submission" date="2019-04" db="EMBL/GenBank/DDBJ databases">
        <title>Microbes associate with the intestines of laboratory mice.</title>
        <authorList>
            <person name="Navarre W."/>
            <person name="Wong E."/>
            <person name="Huang K."/>
            <person name="Tropini C."/>
            <person name="Ng K."/>
            <person name="Yu B."/>
        </authorList>
    </citation>
    <scope>NUCLEOTIDE SEQUENCE</scope>
    <source>
        <strain evidence="1">NM73_A23</strain>
    </source>
</reference>
<organism evidence="1 2">
    <name type="scientific">Palleniella muris</name>
    <dbReference type="NCBI Taxonomy" id="3038145"/>
    <lineage>
        <taxon>Bacteria</taxon>
        <taxon>Pseudomonadati</taxon>
        <taxon>Bacteroidota</taxon>
        <taxon>Bacteroidia</taxon>
        <taxon>Bacteroidales</taxon>
        <taxon>Prevotellaceae</taxon>
        <taxon>Palleniella</taxon>
    </lineage>
</organism>
<name>A0AC61QLE8_9BACT</name>